<gene>
    <name evidence="1" type="ORF">VN97_g12587</name>
</gene>
<comment type="caution">
    <text evidence="1">The sequence shown here is derived from an EMBL/GenBank/DDBJ whole genome shotgun (WGS) entry which is preliminary data.</text>
</comment>
<evidence type="ECO:0000313" key="2">
    <source>
        <dbReference type="Proteomes" id="UP001227192"/>
    </source>
</evidence>
<dbReference type="Proteomes" id="UP001227192">
    <property type="component" value="Unassembled WGS sequence"/>
</dbReference>
<feature type="non-terminal residue" evidence="1">
    <location>
        <position position="44"/>
    </location>
</feature>
<name>A0AAI9X200_PENTH</name>
<accession>A0AAI9X200</accession>
<protein>
    <submittedName>
        <fullName evidence="1">Uncharacterized protein</fullName>
    </submittedName>
</protein>
<organism evidence="1 2">
    <name type="scientific">Penicillium thymicola</name>
    <dbReference type="NCBI Taxonomy" id="293382"/>
    <lineage>
        <taxon>Eukaryota</taxon>
        <taxon>Fungi</taxon>
        <taxon>Dikarya</taxon>
        <taxon>Ascomycota</taxon>
        <taxon>Pezizomycotina</taxon>
        <taxon>Eurotiomycetes</taxon>
        <taxon>Eurotiomycetidae</taxon>
        <taxon>Eurotiales</taxon>
        <taxon>Aspergillaceae</taxon>
        <taxon>Penicillium</taxon>
    </lineage>
</organism>
<proteinExistence type="predicted"/>
<keyword evidence="2" id="KW-1185">Reference proteome</keyword>
<sequence>MELTDPLAKGWITVLFGNPASNTNRGTAHYHLPGVGGPHSIPNF</sequence>
<evidence type="ECO:0000313" key="1">
    <source>
        <dbReference type="EMBL" id="KAJ9480930.1"/>
    </source>
</evidence>
<reference evidence="1" key="1">
    <citation type="submission" date="2015-06" db="EMBL/GenBank/DDBJ databases">
        <authorList>
            <person name="Nguyen H."/>
        </authorList>
    </citation>
    <scope>NUCLEOTIDE SEQUENCE</scope>
    <source>
        <strain evidence="1">DAOM 180753</strain>
    </source>
</reference>
<dbReference type="AlphaFoldDB" id="A0AAI9X200"/>
<dbReference type="EMBL" id="LACB01001006">
    <property type="protein sequence ID" value="KAJ9480930.1"/>
    <property type="molecule type" value="Genomic_DNA"/>
</dbReference>
<reference evidence="1" key="2">
    <citation type="journal article" date="2016" name="Fungal Biol.">
        <title>Ochratoxin A production by Penicillium thymicola.</title>
        <authorList>
            <person name="Nguyen H.D.T."/>
            <person name="McMullin D.R."/>
            <person name="Ponomareva E."/>
            <person name="Riley R."/>
            <person name="Pomraning K.R."/>
            <person name="Baker S.E."/>
            <person name="Seifert K.A."/>
        </authorList>
    </citation>
    <scope>NUCLEOTIDE SEQUENCE</scope>
    <source>
        <strain evidence="1">DAOM 180753</strain>
    </source>
</reference>